<sequence>MKRPVHFAPGVKEILLSTPLTLRASIVDVLLDLGDDPTPPTAMPYADIPGAYEIVTPAFRALYTYGPEPGLEHVSVWILHINT</sequence>
<keyword evidence="2" id="KW-1185">Reference proteome</keyword>
<name>A0A2T0LNP2_9ACTN</name>
<organism evidence="1 2">
    <name type="scientific">Nonomuraea fuscirosea</name>
    <dbReference type="NCBI Taxonomy" id="1291556"/>
    <lineage>
        <taxon>Bacteria</taxon>
        <taxon>Bacillati</taxon>
        <taxon>Actinomycetota</taxon>
        <taxon>Actinomycetes</taxon>
        <taxon>Streptosporangiales</taxon>
        <taxon>Streptosporangiaceae</taxon>
        <taxon>Nonomuraea</taxon>
    </lineage>
</organism>
<gene>
    <name evidence="1" type="ORF">B0I32_15016</name>
</gene>
<dbReference type="AlphaFoldDB" id="A0A2T0LNP2"/>
<dbReference type="RefSeq" id="WP_106253269.1">
    <property type="nucleotide sequence ID" value="NZ_PVNG01000050.1"/>
</dbReference>
<dbReference type="Proteomes" id="UP000238312">
    <property type="component" value="Unassembled WGS sequence"/>
</dbReference>
<proteinExistence type="predicted"/>
<evidence type="ECO:0000313" key="1">
    <source>
        <dbReference type="EMBL" id="PRX44803.1"/>
    </source>
</evidence>
<dbReference type="EMBL" id="PVNG01000050">
    <property type="protein sequence ID" value="PRX44803.1"/>
    <property type="molecule type" value="Genomic_DNA"/>
</dbReference>
<dbReference type="OrthoDB" id="3540591at2"/>
<reference evidence="1 2" key="1">
    <citation type="submission" date="2018-03" db="EMBL/GenBank/DDBJ databases">
        <title>Genomic Encyclopedia of Type Strains, Phase III (KMG-III): the genomes of soil and plant-associated and newly described type strains.</title>
        <authorList>
            <person name="Whitman W."/>
        </authorList>
    </citation>
    <scope>NUCLEOTIDE SEQUENCE [LARGE SCALE GENOMIC DNA]</scope>
    <source>
        <strain evidence="1 2">CGMCC 4.7104</strain>
    </source>
</reference>
<comment type="caution">
    <text evidence="1">The sequence shown here is derived from an EMBL/GenBank/DDBJ whole genome shotgun (WGS) entry which is preliminary data.</text>
</comment>
<evidence type="ECO:0000313" key="2">
    <source>
        <dbReference type="Proteomes" id="UP000238312"/>
    </source>
</evidence>
<accession>A0A2T0LNP2</accession>
<protein>
    <submittedName>
        <fullName evidence="1">Uncharacterized protein</fullName>
    </submittedName>
</protein>